<keyword evidence="2" id="KW-1185">Reference proteome</keyword>
<dbReference type="RefSeq" id="WP_219802098.1">
    <property type="nucleotide sequence ID" value="NZ_CP080096.1"/>
</dbReference>
<proteinExistence type="predicted"/>
<accession>A0ABX8UVJ8</accession>
<dbReference type="Proteomes" id="UP000826462">
    <property type="component" value="Chromosome 2"/>
</dbReference>
<sequence length="150" mass="17414">MIEPYLSHVQRALGALPGPPFAISRNDTYVIEASNNVMTVRFLIESSIEPIISVAVLDNSGKVFDVSLLEELIDPERLDRKRRLLRELTDTDDEKRRSFEITDEYARICTEDLVDFLKDNQEEFVEFPKQIEARYANIEKSFLKRFGVDQ</sequence>
<name>A0ABX8UVJ8_9BURK</name>
<protein>
    <submittedName>
        <fullName evidence="1">Uncharacterized protein</fullName>
    </submittedName>
</protein>
<reference evidence="1 2" key="1">
    <citation type="submission" date="2021-07" db="EMBL/GenBank/DDBJ databases">
        <title>Paraburkholderia edwinii protects Aspergillus sp. from phenazines by acting as a toxin sponge.</title>
        <authorList>
            <person name="Dahlstrom K.M."/>
            <person name="Newman D.K."/>
        </authorList>
    </citation>
    <scope>NUCLEOTIDE SEQUENCE [LARGE SCALE GENOMIC DNA]</scope>
    <source>
        <strain evidence="1 2">Pe01</strain>
    </source>
</reference>
<dbReference type="EMBL" id="CP080096">
    <property type="protein sequence ID" value="QYD72676.1"/>
    <property type="molecule type" value="Genomic_DNA"/>
</dbReference>
<evidence type="ECO:0000313" key="1">
    <source>
        <dbReference type="EMBL" id="QYD72676.1"/>
    </source>
</evidence>
<gene>
    <name evidence="1" type="ORF">KZJ38_23535</name>
</gene>
<evidence type="ECO:0000313" key="2">
    <source>
        <dbReference type="Proteomes" id="UP000826462"/>
    </source>
</evidence>
<organism evidence="1 2">
    <name type="scientific">Paraburkholderia edwinii</name>
    <dbReference type="NCBI Taxonomy" id="2861782"/>
    <lineage>
        <taxon>Bacteria</taxon>
        <taxon>Pseudomonadati</taxon>
        <taxon>Pseudomonadota</taxon>
        <taxon>Betaproteobacteria</taxon>
        <taxon>Burkholderiales</taxon>
        <taxon>Burkholderiaceae</taxon>
        <taxon>Paraburkholderia</taxon>
    </lineage>
</organism>